<dbReference type="Pfam" id="PF04149">
    <property type="entry name" value="DUF397"/>
    <property type="match status" value="1"/>
</dbReference>
<organism evidence="2 3">
    <name type="scientific">Catenuloplanes atrovinosus</name>
    <dbReference type="NCBI Taxonomy" id="137266"/>
    <lineage>
        <taxon>Bacteria</taxon>
        <taxon>Bacillati</taxon>
        <taxon>Actinomycetota</taxon>
        <taxon>Actinomycetes</taxon>
        <taxon>Micromonosporales</taxon>
        <taxon>Micromonosporaceae</taxon>
        <taxon>Catenuloplanes</taxon>
    </lineage>
</organism>
<proteinExistence type="predicted"/>
<dbReference type="InterPro" id="IPR007278">
    <property type="entry name" value="DUF397"/>
</dbReference>
<comment type="caution">
    <text evidence="2">The sequence shown here is derived from an EMBL/GenBank/DDBJ whole genome shotgun (WGS) entry which is preliminary data.</text>
</comment>
<dbReference type="Proteomes" id="UP001183643">
    <property type="component" value="Unassembled WGS sequence"/>
</dbReference>
<evidence type="ECO:0000313" key="3">
    <source>
        <dbReference type="Proteomes" id="UP001183643"/>
    </source>
</evidence>
<feature type="domain" description="DUF397" evidence="1">
    <location>
        <begin position="17"/>
        <end position="69"/>
    </location>
</feature>
<evidence type="ECO:0000313" key="2">
    <source>
        <dbReference type="EMBL" id="MDR7274634.1"/>
    </source>
</evidence>
<sequence>MQPTTYNGVPAGQLPVTWQKSSFSNPSGNCVELAQLPGGGVAMRNSRDPEGPALIYTPAEIEAFILGARDGEFDHLAL</sequence>
<keyword evidence="3" id="KW-1185">Reference proteome</keyword>
<name>A0AAE4C9B3_9ACTN</name>
<dbReference type="RefSeq" id="WP_310364593.1">
    <property type="nucleotide sequence ID" value="NZ_JAVDYB010000001.1"/>
</dbReference>
<reference evidence="2" key="1">
    <citation type="submission" date="2023-07" db="EMBL/GenBank/DDBJ databases">
        <title>Sequencing the genomes of 1000 actinobacteria strains.</title>
        <authorList>
            <person name="Klenk H.-P."/>
        </authorList>
    </citation>
    <scope>NUCLEOTIDE SEQUENCE</scope>
    <source>
        <strain evidence="2">DSM 44707</strain>
    </source>
</reference>
<evidence type="ECO:0000259" key="1">
    <source>
        <dbReference type="Pfam" id="PF04149"/>
    </source>
</evidence>
<dbReference type="AlphaFoldDB" id="A0AAE4C9B3"/>
<dbReference type="EMBL" id="JAVDYB010000001">
    <property type="protein sequence ID" value="MDR7274634.1"/>
    <property type="molecule type" value="Genomic_DNA"/>
</dbReference>
<gene>
    <name evidence="2" type="ORF">J2S41_001412</name>
</gene>
<accession>A0AAE4C9B3</accession>
<protein>
    <recommendedName>
        <fullName evidence="1">DUF397 domain-containing protein</fullName>
    </recommendedName>
</protein>